<protein>
    <submittedName>
        <fullName evidence="2">Uncharacterized protein</fullName>
    </submittedName>
</protein>
<gene>
    <name evidence="2" type="ORF">ABT39_MTgene2695</name>
</gene>
<organism evidence="2">
    <name type="scientific">Picea glauca</name>
    <name type="common">White spruce</name>
    <name type="synonym">Pinus glauca</name>
    <dbReference type="NCBI Taxonomy" id="3330"/>
    <lineage>
        <taxon>Eukaryota</taxon>
        <taxon>Viridiplantae</taxon>
        <taxon>Streptophyta</taxon>
        <taxon>Embryophyta</taxon>
        <taxon>Tracheophyta</taxon>
        <taxon>Spermatophyta</taxon>
        <taxon>Pinopsida</taxon>
        <taxon>Pinidae</taxon>
        <taxon>Conifers I</taxon>
        <taxon>Pinales</taxon>
        <taxon>Pinaceae</taxon>
        <taxon>Picea</taxon>
    </lineage>
</organism>
<name>A0A117NFM5_PICGL</name>
<geneLocation type="mitochondrion" evidence="2"/>
<reference evidence="2" key="1">
    <citation type="journal article" date="2015" name="Genome Biol. Evol.">
        <title>Organellar Genomes of White Spruce (Picea glauca): Assembly and Annotation.</title>
        <authorList>
            <person name="Jackman S.D."/>
            <person name="Warren R.L."/>
            <person name="Gibb E.A."/>
            <person name="Vandervalk B.P."/>
            <person name="Mohamadi H."/>
            <person name="Chu J."/>
            <person name="Raymond A."/>
            <person name="Pleasance S."/>
            <person name="Coope R."/>
            <person name="Wildung M.R."/>
            <person name="Ritland C.E."/>
            <person name="Bousquet J."/>
            <person name="Jones S.J."/>
            <person name="Bohlmann J."/>
            <person name="Birol I."/>
        </authorList>
    </citation>
    <scope>NUCLEOTIDE SEQUENCE [LARGE SCALE GENOMIC DNA]</scope>
    <source>
        <tissue evidence="2">Flushing bud</tissue>
    </source>
</reference>
<dbReference type="AlphaFoldDB" id="A0A117NFM5"/>
<dbReference type="EMBL" id="LKAM01000019">
    <property type="protein sequence ID" value="KUM45428.1"/>
    <property type="molecule type" value="Genomic_DNA"/>
</dbReference>
<keyword evidence="1" id="KW-1133">Transmembrane helix</keyword>
<keyword evidence="1" id="KW-0472">Membrane</keyword>
<sequence>MAFAVAHPLLLVHYYVSNGDRCRFPSVLAPPMGKGGQPLHGIVPIIVQMYIGVPFFRSVLFRSTSNPTSPTRRWCTQNKVGGRTYRLAREIDLVDLSVSLAQISIKTRTDLDSCELETINFTELDCFDPRPTREART</sequence>
<feature type="transmembrane region" description="Helical" evidence="1">
    <location>
        <begin position="42"/>
        <end position="60"/>
    </location>
</feature>
<accession>A0A117NFM5</accession>
<evidence type="ECO:0000313" key="2">
    <source>
        <dbReference type="EMBL" id="KUM45428.1"/>
    </source>
</evidence>
<evidence type="ECO:0000256" key="1">
    <source>
        <dbReference type="SAM" id="Phobius"/>
    </source>
</evidence>
<proteinExistence type="predicted"/>
<keyword evidence="1" id="KW-0812">Transmembrane</keyword>
<comment type="caution">
    <text evidence="2">The sequence shown here is derived from an EMBL/GenBank/DDBJ whole genome shotgun (WGS) entry which is preliminary data.</text>
</comment>
<keyword evidence="2" id="KW-0496">Mitochondrion</keyword>